<dbReference type="Proteomes" id="UP001175227">
    <property type="component" value="Unassembled WGS sequence"/>
</dbReference>
<dbReference type="GO" id="GO:0005509">
    <property type="term" value="F:calcium ion binding"/>
    <property type="evidence" value="ECO:0007669"/>
    <property type="project" value="InterPro"/>
</dbReference>
<evidence type="ECO:0000256" key="6">
    <source>
        <dbReference type="ARBA" id="ARBA00023295"/>
    </source>
</evidence>
<dbReference type="PANTHER" id="PTHR43447">
    <property type="entry name" value="ALPHA-AMYLASE"/>
    <property type="match status" value="1"/>
</dbReference>
<accession>A0AA39TCI3</accession>
<comment type="similarity">
    <text evidence="2">Belongs to the glycosyl hydrolase 13 family.</text>
</comment>
<name>A0AA39TCI3_9AGAR</name>
<dbReference type="Gene3D" id="2.60.40.1180">
    <property type="entry name" value="Golgi alpha-mannosidase II"/>
    <property type="match status" value="1"/>
</dbReference>
<keyword evidence="5" id="KW-0119">Carbohydrate metabolism</keyword>
<comment type="cofactor">
    <cofactor evidence="1">
        <name>Ca(2+)</name>
        <dbReference type="ChEBI" id="CHEBI:29108"/>
    </cofactor>
</comment>
<dbReference type="NCBIfam" id="NF006969">
    <property type="entry name" value="PRK09441.1-2"/>
    <property type="match status" value="1"/>
</dbReference>
<dbReference type="GO" id="GO:0004553">
    <property type="term" value="F:hydrolase activity, hydrolyzing O-glycosyl compounds"/>
    <property type="evidence" value="ECO:0007669"/>
    <property type="project" value="InterPro"/>
</dbReference>
<dbReference type="InterPro" id="IPR006047">
    <property type="entry name" value="GH13_cat_dom"/>
</dbReference>
<evidence type="ECO:0000256" key="1">
    <source>
        <dbReference type="ARBA" id="ARBA00001913"/>
    </source>
</evidence>
<dbReference type="Gene3D" id="2.40.30.140">
    <property type="match status" value="1"/>
</dbReference>
<dbReference type="SMART" id="SM00642">
    <property type="entry name" value="Aamy"/>
    <property type="match status" value="1"/>
</dbReference>
<protein>
    <submittedName>
        <fullName evidence="8">Glycoside hydrolase family 13 protein</fullName>
    </submittedName>
</protein>
<evidence type="ECO:0000256" key="3">
    <source>
        <dbReference type="ARBA" id="ARBA00022723"/>
    </source>
</evidence>
<feature type="domain" description="Glycosyl hydrolase family 13 catalytic" evidence="7">
    <location>
        <begin position="31"/>
        <end position="439"/>
    </location>
</feature>
<dbReference type="InterPro" id="IPR017853">
    <property type="entry name" value="GH"/>
</dbReference>
<evidence type="ECO:0000256" key="4">
    <source>
        <dbReference type="ARBA" id="ARBA00022801"/>
    </source>
</evidence>
<evidence type="ECO:0000256" key="5">
    <source>
        <dbReference type="ARBA" id="ARBA00023277"/>
    </source>
</evidence>
<sequence length="533" mass="61734">MNFLESIKRWLFPAPALSHMRLGPDDSQDNPLMIQFFTWNSHHPDMSWWQHFESELPRLSNLGFTQVWLPPPNKAAWKAGWEGIRCWDLGEFDQKGSIPTRWGTKEEFLHACDVAKRYKIDVIIDAVLNHKLGGDRRETFSAVPVNPQNRLKSEGRPREIEGWTAFDFPGRRGKYSAFRWNQTHFSGLDWDDRTRTKGIYRIEGPGHKGWSKNVDRELGNYDYLLGIDIDHRHPAVQEDLFNWGSWVLQYIHLQTTGAVGFRLDAIKHIDQKFLISFIERARSQKPRMLAVSEYWSGDVKSIMPYIRAFKGQTAFFDVPLHMNFNQASLHWTRYDLRTILNNTVAKLKPRDAVTFVDNHDTVSAKVDYACLYKYMISWSQVEGQSLESWVGSNFKIQAYTLILLREEGYPCVFYGDIYPHFECYDAEVARNVIRLIAARKLFAYGPTHEYPHDRKCIGFVRTGDSTHQGCAVLLSNKEECGNFVHSVKMNVGVQNAGTCFKSWMSDGGRVDIDSEGWGTFTCFPNYVQVWVRV</sequence>
<dbReference type="InterPro" id="IPR013780">
    <property type="entry name" value="Glyco_hydro_b"/>
</dbReference>
<dbReference type="PIRSF" id="PIRSF001021">
    <property type="entry name" value="Alph-amls_thrmst"/>
    <property type="match status" value="1"/>
</dbReference>
<dbReference type="InterPro" id="IPR013776">
    <property type="entry name" value="A-amylase_thermo"/>
</dbReference>
<dbReference type="Gene3D" id="3.20.20.80">
    <property type="entry name" value="Glycosidases"/>
    <property type="match status" value="1"/>
</dbReference>
<gene>
    <name evidence="8" type="ORF">IW261DRAFT_1563742</name>
</gene>
<dbReference type="AlphaFoldDB" id="A0AA39TCI3"/>
<organism evidence="8 9">
    <name type="scientific">Armillaria novae-zelandiae</name>
    <dbReference type="NCBI Taxonomy" id="153914"/>
    <lineage>
        <taxon>Eukaryota</taxon>
        <taxon>Fungi</taxon>
        <taxon>Dikarya</taxon>
        <taxon>Basidiomycota</taxon>
        <taxon>Agaricomycotina</taxon>
        <taxon>Agaricomycetes</taxon>
        <taxon>Agaricomycetidae</taxon>
        <taxon>Agaricales</taxon>
        <taxon>Marasmiineae</taxon>
        <taxon>Physalacriaceae</taxon>
        <taxon>Armillaria</taxon>
    </lineage>
</organism>
<dbReference type="GO" id="GO:0005975">
    <property type="term" value="P:carbohydrate metabolic process"/>
    <property type="evidence" value="ECO:0007669"/>
    <property type="project" value="InterPro"/>
</dbReference>
<keyword evidence="4 8" id="KW-0378">Hydrolase</keyword>
<evidence type="ECO:0000313" key="9">
    <source>
        <dbReference type="Proteomes" id="UP001175227"/>
    </source>
</evidence>
<evidence type="ECO:0000313" key="8">
    <source>
        <dbReference type="EMBL" id="KAK0480056.1"/>
    </source>
</evidence>
<keyword evidence="6" id="KW-0326">Glycosidase</keyword>
<dbReference type="EMBL" id="JAUEPR010000010">
    <property type="protein sequence ID" value="KAK0480056.1"/>
    <property type="molecule type" value="Genomic_DNA"/>
</dbReference>
<evidence type="ECO:0000259" key="7">
    <source>
        <dbReference type="SMART" id="SM00642"/>
    </source>
</evidence>
<evidence type="ECO:0000256" key="2">
    <source>
        <dbReference type="ARBA" id="ARBA00008061"/>
    </source>
</evidence>
<dbReference type="SUPFAM" id="SSF51445">
    <property type="entry name" value="(Trans)glycosidases"/>
    <property type="match status" value="1"/>
</dbReference>
<dbReference type="CDD" id="cd11318">
    <property type="entry name" value="AmyAc_bac_fung_AmyA"/>
    <property type="match status" value="1"/>
</dbReference>
<comment type="caution">
    <text evidence="8">The sequence shown here is derived from an EMBL/GenBank/DDBJ whole genome shotgun (WGS) entry which is preliminary data.</text>
</comment>
<keyword evidence="9" id="KW-1185">Reference proteome</keyword>
<reference evidence="8" key="1">
    <citation type="submission" date="2023-06" db="EMBL/GenBank/DDBJ databases">
        <authorList>
            <consortium name="Lawrence Berkeley National Laboratory"/>
            <person name="Ahrendt S."/>
            <person name="Sahu N."/>
            <person name="Indic B."/>
            <person name="Wong-Bajracharya J."/>
            <person name="Merenyi Z."/>
            <person name="Ke H.-M."/>
            <person name="Monk M."/>
            <person name="Kocsube S."/>
            <person name="Drula E."/>
            <person name="Lipzen A."/>
            <person name="Balint B."/>
            <person name="Henrissat B."/>
            <person name="Andreopoulos B."/>
            <person name="Martin F.M."/>
            <person name="Harder C.B."/>
            <person name="Rigling D."/>
            <person name="Ford K.L."/>
            <person name="Foster G.D."/>
            <person name="Pangilinan J."/>
            <person name="Papanicolaou A."/>
            <person name="Barry K."/>
            <person name="LaButti K."/>
            <person name="Viragh M."/>
            <person name="Koriabine M."/>
            <person name="Yan M."/>
            <person name="Riley R."/>
            <person name="Champramary S."/>
            <person name="Plett K.L."/>
            <person name="Tsai I.J."/>
            <person name="Slot J."/>
            <person name="Sipos G."/>
            <person name="Plett J."/>
            <person name="Nagy L.G."/>
            <person name="Grigoriev I.V."/>
        </authorList>
    </citation>
    <scope>NUCLEOTIDE SEQUENCE</scope>
    <source>
        <strain evidence="8">ICMP 16352</strain>
    </source>
</reference>
<proteinExistence type="inferred from homology"/>
<dbReference type="SUPFAM" id="SSF51011">
    <property type="entry name" value="Glycosyl hydrolase domain"/>
    <property type="match status" value="1"/>
</dbReference>
<keyword evidence="3" id="KW-0479">Metal-binding</keyword>